<evidence type="ECO:0000313" key="3">
    <source>
        <dbReference type="Proteomes" id="UP000176511"/>
    </source>
</evidence>
<evidence type="ECO:0000313" key="2">
    <source>
        <dbReference type="EMBL" id="OGG61126.1"/>
    </source>
</evidence>
<organism evidence="2 3">
    <name type="scientific">Candidatus Kaiserbacteria bacterium RIFCSPHIGHO2_02_FULL_49_34</name>
    <dbReference type="NCBI Taxonomy" id="1798491"/>
    <lineage>
        <taxon>Bacteria</taxon>
        <taxon>Candidatus Kaiseribacteriota</taxon>
    </lineage>
</organism>
<sequence length="376" mass="42228">MQSYQFLRDTYQGKTVLVTGHTGFKGSWLCHTLLALGARVVGVSLPPRTYRDIFVVTGLQDMVEHHEFDIRDSDRVRALMQQVSPDIVFHLAAQPLVRHSYDEPLATITTNVIGTTNVLEAIRQTATVKAAVIITTDKVYENKEIDYGYREHDPLGGYDPYSGSKAAADIVAQSYIRSFFNPTQYGERHTTLVAIARAGNVIGGGDWSPDRIIPDIMRSVLDSGSDVLIRSPFAVRPWEHVLEPVSGYLALGARLVKGETEFSGAWNFGPDHDLWLPVGEMVQRVLTLFEQKTAWRGTMQCDEHHDGAKHEAGLLTLDVTKANRRLGWRSQWDIDTTLTQTVMWYAQVAEDLCTAREVTLQQINSYFNNFSEGERP</sequence>
<dbReference type="Pfam" id="PF16363">
    <property type="entry name" value="GDP_Man_Dehyd"/>
    <property type="match status" value="1"/>
</dbReference>
<dbReference type="Proteomes" id="UP000176511">
    <property type="component" value="Unassembled WGS sequence"/>
</dbReference>
<protein>
    <submittedName>
        <fullName evidence="2">CDP-glucose 4,6-dehydratase</fullName>
    </submittedName>
</protein>
<dbReference type="InterPro" id="IPR036291">
    <property type="entry name" value="NAD(P)-bd_dom_sf"/>
</dbReference>
<evidence type="ECO:0000259" key="1">
    <source>
        <dbReference type="Pfam" id="PF16363"/>
    </source>
</evidence>
<dbReference type="NCBIfam" id="TIGR02622">
    <property type="entry name" value="CDP_4_6_dhtase"/>
    <property type="match status" value="1"/>
</dbReference>
<proteinExistence type="predicted"/>
<dbReference type="Gene3D" id="3.90.25.10">
    <property type="entry name" value="UDP-galactose 4-epimerase, domain 1"/>
    <property type="match status" value="1"/>
</dbReference>
<dbReference type="Gene3D" id="3.40.50.720">
    <property type="entry name" value="NAD(P)-binding Rossmann-like Domain"/>
    <property type="match status" value="1"/>
</dbReference>
<dbReference type="InterPro" id="IPR016040">
    <property type="entry name" value="NAD(P)-bd_dom"/>
</dbReference>
<accession>A0A1F6DIB6</accession>
<dbReference type="STRING" id="1798491.A3C87_03170"/>
<dbReference type="AlphaFoldDB" id="A0A1F6DIB6"/>
<gene>
    <name evidence="2" type="ORF">A3C87_03170</name>
</gene>
<name>A0A1F6DIB6_9BACT</name>
<reference evidence="2 3" key="1">
    <citation type="journal article" date="2016" name="Nat. Commun.">
        <title>Thousands of microbial genomes shed light on interconnected biogeochemical processes in an aquifer system.</title>
        <authorList>
            <person name="Anantharaman K."/>
            <person name="Brown C.T."/>
            <person name="Hug L.A."/>
            <person name="Sharon I."/>
            <person name="Castelle C.J."/>
            <person name="Probst A.J."/>
            <person name="Thomas B.C."/>
            <person name="Singh A."/>
            <person name="Wilkins M.J."/>
            <person name="Karaoz U."/>
            <person name="Brodie E.L."/>
            <person name="Williams K.H."/>
            <person name="Hubbard S.S."/>
            <person name="Banfield J.F."/>
        </authorList>
    </citation>
    <scope>NUCLEOTIDE SEQUENCE [LARGE SCALE GENOMIC DNA]</scope>
</reference>
<dbReference type="SUPFAM" id="SSF51735">
    <property type="entry name" value="NAD(P)-binding Rossmann-fold domains"/>
    <property type="match status" value="1"/>
</dbReference>
<dbReference type="InterPro" id="IPR013445">
    <property type="entry name" value="CDP_4_6_deHydtase"/>
</dbReference>
<feature type="domain" description="NAD(P)-binding" evidence="1">
    <location>
        <begin position="17"/>
        <end position="340"/>
    </location>
</feature>
<dbReference type="PANTHER" id="PTHR43000">
    <property type="entry name" value="DTDP-D-GLUCOSE 4,6-DEHYDRATASE-RELATED"/>
    <property type="match status" value="1"/>
</dbReference>
<comment type="caution">
    <text evidence="2">The sequence shown here is derived from an EMBL/GenBank/DDBJ whole genome shotgun (WGS) entry which is preliminary data.</text>
</comment>
<dbReference type="EMBL" id="MFLE01000025">
    <property type="protein sequence ID" value="OGG61126.1"/>
    <property type="molecule type" value="Genomic_DNA"/>
</dbReference>